<protein>
    <submittedName>
        <fullName evidence="2">Uncharacterized protein</fullName>
    </submittedName>
</protein>
<evidence type="ECO:0000313" key="2">
    <source>
        <dbReference type="EMBL" id="GBP32314.1"/>
    </source>
</evidence>
<dbReference type="Proteomes" id="UP000299102">
    <property type="component" value="Unassembled WGS sequence"/>
</dbReference>
<gene>
    <name evidence="2" type="ORF">EVAR_86147_1</name>
</gene>
<keyword evidence="1" id="KW-1133">Transmembrane helix</keyword>
<organism evidence="2 3">
    <name type="scientific">Eumeta variegata</name>
    <name type="common">Bagworm moth</name>
    <name type="synonym">Eumeta japonica</name>
    <dbReference type="NCBI Taxonomy" id="151549"/>
    <lineage>
        <taxon>Eukaryota</taxon>
        <taxon>Metazoa</taxon>
        <taxon>Ecdysozoa</taxon>
        <taxon>Arthropoda</taxon>
        <taxon>Hexapoda</taxon>
        <taxon>Insecta</taxon>
        <taxon>Pterygota</taxon>
        <taxon>Neoptera</taxon>
        <taxon>Endopterygota</taxon>
        <taxon>Lepidoptera</taxon>
        <taxon>Glossata</taxon>
        <taxon>Ditrysia</taxon>
        <taxon>Tineoidea</taxon>
        <taxon>Psychidae</taxon>
        <taxon>Oiketicinae</taxon>
        <taxon>Eumeta</taxon>
    </lineage>
</organism>
<sequence length="74" mass="8500">MDLRSSGREHSIDSENMSGNYLVSGIIHGPFFLLAFMANMKAKRKNGKTDFDRVVMISQPQREPRDVIEENMVR</sequence>
<feature type="transmembrane region" description="Helical" evidence="1">
    <location>
        <begin position="20"/>
        <end position="38"/>
    </location>
</feature>
<keyword evidence="1" id="KW-0472">Membrane</keyword>
<proteinExistence type="predicted"/>
<name>A0A4C1V2J6_EUMVA</name>
<reference evidence="2 3" key="1">
    <citation type="journal article" date="2019" name="Commun. Biol.">
        <title>The bagworm genome reveals a unique fibroin gene that provides high tensile strength.</title>
        <authorList>
            <person name="Kono N."/>
            <person name="Nakamura H."/>
            <person name="Ohtoshi R."/>
            <person name="Tomita M."/>
            <person name="Numata K."/>
            <person name="Arakawa K."/>
        </authorList>
    </citation>
    <scope>NUCLEOTIDE SEQUENCE [LARGE SCALE GENOMIC DNA]</scope>
</reference>
<dbReference type="AlphaFoldDB" id="A0A4C1V2J6"/>
<evidence type="ECO:0000313" key="3">
    <source>
        <dbReference type="Proteomes" id="UP000299102"/>
    </source>
</evidence>
<evidence type="ECO:0000256" key="1">
    <source>
        <dbReference type="SAM" id="Phobius"/>
    </source>
</evidence>
<keyword evidence="1" id="KW-0812">Transmembrane</keyword>
<accession>A0A4C1V2J6</accession>
<dbReference type="EMBL" id="BGZK01000257">
    <property type="protein sequence ID" value="GBP32314.1"/>
    <property type="molecule type" value="Genomic_DNA"/>
</dbReference>
<comment type="caution">
    <text evidence="2">The sequence shown here is derived from an EMBL/GenBank/DDBJ whole genome shotgun (WGS) entry which is preliminary data.</text>
</comment>
<keyword evidence="3" id="KW-1185">Reference proteome</keyword>